<evidence type="ECO:0000313" key="3">
    <source>
        <dbReference type="EMBL" id="EPR78934.1"/>
    </source>
</evidence>
<dbReference type="VEuPathDB" id="MicrosporidiaDB:SLOPH_963"/>
<reference evidence="4" key="1">
    <citation type="journal article" date="2013" name="PLoS Genet.">
        <title>The genome of Spraguea lophii and the basis of host-microsporidian interactions.</title>
        <authorList>
            <person name="Campbell S.E."/>
            <person name="Williams T.A."/>
            <person name="Yousuf A."/>
            <person name="Soanes D.M."/>
            <person name="Paszkiewicz K.H."/>
            <person name="Williams B.A.P."/>
        </authorList>
    </citation>
    <scope>NUCLEOTIDE SEQUENCE [LARGE SCALE GENOMIC DNA]</scope>
    <source>
        <strain evidence="4">42_110</strain>
    </source>
</reference>
<protein>
    <submittedName>
        <fullName evidence="3">Uncharacterized protein</fullName>
    </submittedName>
</protein>
<evidence type="ECO:0000313" key="4">
    <source>
        <dbReference type="Proteomes" id="UP000014978"/>
    </source>
</evidence>
<feature type="compositionally biased region" description="Basic and acidic residues" evidence="1">
    <location>
        <begin position="507"/>
        <end position="520"/>
    </location>
</feature>
<evidence type="ECO:0000256" key="2">
    <source>
        <dbReference type="SAM" id="SignalP"/>
    </source>
</evidence>
<feature type="region of interest" description="Disordered" evidence="1">
    <location>
        <begin position="507"/>
        <end position="530"/>
    </location>
</feature>
<comment type="caution">
    <text evidence="3">The sequence shown here is derived from an EMBL/GenBank/DDBJ whole genome shotgun (WGS) entry which is preliminary data.</text>
</comment>
<gene>
    <name evidence="3" type="ORF">SLOPH_963</name>
</gene>
<feature type="signal peptide" evidence="2">
    <location>
        <begin position="1"/>
        <end position="17"/>
    </location>
</feature>
<feature type="compositionally biased region" description="Polar residues" evidence="1">
    <location>
        <begin position="695"/>
        <end position="704"/>
    </location>
</feature>
<dbReference type="AlphaFoldDB" id="S7XIS1"/>
<organism evidence="3 4">
    <name type="scientific">Spraguea lophii (strain 42_110)</name>
    <name type="common">Microsporidian parasite</name>
    <dbReference type="NCBI Taxonomy" id="1358809"/>
    <lineage>
        <taxon>Eukaryota</taxon>
        <taxon>Fungi</taxon>
        <taxon>Fungi incertae sedis</taxon>
        <taxon>Microsporidia</taxon>
        <taxon>Spragueidae</taxon>
        <taxon>Spraguea</taxon>
    </lineage>
</organism>
<evidence type="ECO:0000256" key="1">
    <source>
        <dbReference type="SAM" id="MobiDB-lite"/>
    </source>
</evidence>
<proteinExistence type="predicted"/>
<dbReference type="EMBL" id="ATCN01000474">
    <property type="protein sequence ID" value="EPR78934.1"/>
    <property type="molecule type" value="Genomic_DNA"/>
</dbReference>
<feature type="compositionally biased region" description="Basic and acidic residues" evidence="1">
    <location>
        <begin position="630"/>
        <end position="646"/>
    </location>
</feature>
<feature type="compositionally biased region" description="Basic and acidic residues" evidence="1">
    <location>
        <begin position="655"/>
        <end position="669"/>
    </location>
</feature>
<sequence length="711" mass="81852">MGLFLQLTLLNIGTIISSNNQLPYQSYHQDYAFPCIENDVTVSQQVDHTQQSNYTYYNDPNTQSASLATGYSNDVFDKTFCYSNNAVYTTTTFNQQYPQQNNQDNVTNTYPTSFEACYQNTPPQQQFFDNTDSLENKCYFNLPNKQDFNNSNETLNSNNICEATTGTSQEAGELLDKSTSLDEDGPSNSGIFFNPSLTLEQHTTTSTNANNSSYQRSSSIWWPLRHCDANRYKRNIKPKIMTECNESGIKHMECSSGKKFPYDELITRNHRHFDRNKEFLMTMKEIYNEKKKITGILKVEKQIPKNYIFKYYTNSAEKNQQNQNKARTETCHSAETNTISCDSLKNINNKKEINTYGKEDDIQVHYPKTCPSEQYNYTNDYLTKPLTNVNKNSEVEIVPPLDNISTMKKSFTEKDTQQYSQTQHVSNSLTGKSCSFEENGVSTESSDYLNQTINDTLLPNTNKELLFAISKELDKAKNKDILGFFDGCSMQHCYPNTQVFPHENIHSSTHEKLSTPRETPKPVISTKTPRNRLSSGDNWFSDYLMPKKQRKEYTPLECFNYEDNYSQETFLCTQKILSDNVFRDTSFIGAEVLTDNKTITNNITSDTSNGKNLHSISTNYEQTDYSKPSNHQDKETPNNSKEDNRRRFIFSKPSPESDRYHDQYYDKSISHHGRGAYGKNIDNELPPDSPLDNIGSIQTETETLWSKYDKK</sequence>
<keyword evidence="4" id="KW-1185">Reference proteome</keyword>
<name>S7XIS1_SPRLO</name>
<feature type="chain" id="PRO_5004546798" evidence="2">
    <location>
        <begin position="18"/>
        <end position="711"/>
    </location>
</feature>
<keyword evidence="2" id="KW-0732">Signal</keyword>
<feature type="region of interest" description="Disordered" evidence="1">
    <location>
        <begin position="621"/>
        <end position="711"/>
    </location>
</feature>
<dbReference type="InParanoid" id="S7XIS1"/>
<accession>S7XIS1</accession>
<dbReference type="Proteomes" id="UP000014978">
    <property type="component" value="Unassembled WGS sequence"/>
</dbReference>
<dbReference type="HOGENOM" id="CLU_388388_0_0_1"/>